<name>A0AAE3XIC7_9BACT</name>
<dbReference type="RefSeq" id="WP_309937742.1">
    <property type="nucleotide sequence ID" value="NZ_AP025305.1"/>
</dbReference>
<accession>A0AAE3XIC7</accession>
<feature type="transmembrane region" description="Helical" evidence="1">
    <location>
        <begin position="12"/>
        <end position="29"/>
    </location>
</feature>
<feature type="transmembrane region" description="Helical" evidence="1">
    <location>
        <begin position="62"/>
        <end position="83"/>
    </location>
</feature>
<dbReference type="Proteomes" id="UP001185092">
    <property type="component" value="Unassembled WGS sequence"/>
</dbReference>
<keyword evidence="1" id="KW-0472">Membrane</keyword>
<gene>
    <name evidence="2" type="ORF">HNQ88_001242</name>
</gene>
<keyword evidence="1" id="KW-1133">Transmembrane helix</keyword>
<protein>
    <submittedName>
        <fullName evidence="2">Multisubunit Na+/H+ antiporter MnhB subunit</fullName>
    </submittedName>
</protein>
<evidence type="ECO:0000256" key="1">
    <source>
        <dbReference type="SAM" id="Phobius"/>
    </source>
</evidence>
<evidence type="ECO:0000313" key="3">
    <source>
        <dbReference type="Proteomes" id="UP001185092"/>
    </source>
</evidence>
<feature type="transmembrane region" description="Helical" evidence="1">
    <location>
        <begin position="103"/>
        <end position="129"/>
    </location>
</feature>
<dbReference type="EMBL" id="JAVDQD010000001">
    <property type="protein sequence ID" value="MDR6238266.1"/>
    <property type="molecule type" value="Genomic_DNA"/>
</dbReference>
<reference evidence="2" key="1">
    <citation type="submission" date="2023-07" db="EMBL/GenBank/DDBJ databases">
        <title>Genomic Encyclopedia of Type Strains, Phase IV (KMG-IV): sequencing the most valuable type-strain genomes for metagenomic binning, comparative biology and taxonomic classification.</title>
        <authorList>
            <person name="Goeker M."/>
        </authorList>
    </citation>
    <scope>NUCLEOTIDE SEQUENCE</scope>
    <source>
        <strain evidence="2">DSM 26174</strain>
    </source>
</reference>
<comment type="caution">
    <text evidence="2">The sequence shown here is derived from an EMBL/GenBank/DDBJ whole genome shotgun (WGS) entry which is preliminary data.</text>
</comment>
<feature type="transmembrane region" description="Helical" evidence="1">
    <location>
        <begin position="35"/>
        <end position="55"/>
    </location>
</feature>
<keyword evidence="1" id="KW-0812">Transmembrane</keyword>
<dbReference type="AlphaFoldDB" id="A0AAE3XIC7"/>
<organism evidence="2 3">
    <name type="scientific">Aureibacter tunicatorum</name>
    <dbReference type="NCBI Taxonomy" id="866807"/>
    <lineage>
        <taxon>Bacteria</taxon>
        <taxon>Pseudomonadati</taxon>
        <taxon>Bacteroidota</taxon>
        <taxon>Cytophagia</taxon>
        <taxon>Cytophagales</taxon>
        <taxon>Persicobacteraceae</taxon>
        <taxon>Aureibacter</taxon>
    </lineage>
</organism>
<keyword evidence="3" id="KW-1185">Reference proteome</keyword>
<evidence type="ECO:0000313" key="2">
    <source>
        <dbReference type="EMBL" id="MDR6238266.1"/>
    </source>
</evidence>
<sequence length="130" mass="15100">MIAFFTQYYFEQGLAFASIIVIIILVTRFNAMNTMFYGAHVFMLWTCYATILCIFPPVPIVYALKMVGLLSTAFFIYIFLWGISEKISTYFNISHHYNGEGFMYAFLPMYFLIFCVLLGSALKMLAYLIF</sequence>
<proteinExistence type="predicted"/>